<comment type="caution">
    <text evidence="1">The sequence shown here is derived from an EMBL/GenBank/DDBJ whole genome shotgun (WGS) entry which is preliminary data.</text>
</comment>
<accession>A0ACB8ME31</accession>
<evidence type="ECO:0000313" key="2">
    <source>
        <dbReference type="Proteomes" id="UP000829398"/>
    </source>
</evidence>
<gene>
    <name evidence="1" type="ORF">KPL71_009514</name>
</gene>
<dbReference type="EMBL" id="CM039172">
    <property type="protein sequence ID" value="KAH9784036.1"/>
    <property type="molecule type" value="Genomic_DNA"/>
</dbReference>
<reference evidence="2" key="1">
    <citation type="journal article" date="2023" name="Hortic. Res.">
        <title>A chromosome-level phased genome enabling allele-level studies in sweet orange: a case study on citrus Huanglongbing tolerance.</title>
        <authorList>
            <person name="Wu B."/>
            <person name="Yu Q."/>
            <person name="Deng Z."/>
            <person name="Duan Y."/>
            <person name="Luo F."/>
            <person name="Gmitter F. Jr."/>
        </authorList>
    </citation>
    <scope>NUCLEOTIDE SEQUENCE [LARGE SCALE GENOMIC DNA]</scope>
    <source>
        <strain evidence="2">cv. Valencia</strain>
    </source>
</reference>
<organism evidence="1 2">
    <name type="scientific">Citrus sinensis</name>
    <name type="common">Sweet orange</name>
    <name type="synonym">Citrus aurantium var. sinensis</name>
    <dbReference type="NCBI Taxonomy" id="2711"/>
    <lineage>
        <taxon>Eukaryota</taxon>
        <taxon>Viridiplantae</taxon>
        <taxon>Streptophyta</taxon>
        <taxon>Embryophyta</taxon>
        <taxon>Tracheophyta</taxon>
        <taxon>Spermatophyta</taxon>
        <taxon>Magnoliopsida</taxon>
        <taxon>eudicotyledons</taxon>
        <taxon>Gunneridae</taxon>
        <taxon>Pentapetalae</taxon>
        <taxon>rosids</taxon>
        <taxon>malvids</taxon>
        <taxon>Sapindales</taxon>
        <taxon>Rutaceae</taxon>
        <taxon>Aurantioideae</taxon>
        <taxon>Citrus</taxon>
    </lineage>
</organism>
<evidence type="ECO:0000313" key="1">
    <source>
        <dbReference type="EMBL" id="KAH9784036.1"/>
    </source>
</evidence>
<dbReference type="Proteomes" id="UP000829398">
    <property type="component" value="Chromosome 3"/>
</dbReference>
<sequence>MASIADQEEETNNFSHAMGLASAIVLPAVMQAVVELDVFEIISKAGPGAKLSVAEIVAQIPLKDNNPEAAATTLDRVLRLLVSYNALHCSFVDGQRLYSLAPVSKHFVRNNRDGVSLRPYMALCLDKICLDGWFGLKKQILEGGIAFNKAHGMQIYDYLGVDSRFNDVFNNGMLSHTSIVMEKVLESYKGFEHVKKLVDVGGGLGTTLNMIISKYPHIKGINYDLPYVIKDAPSYPGIEHVGGDLFENVPEADTIFMKWMLHNFDDEQTLKLLKNCYKALPDGGKLLNINSTISEVPQNSAASREISILDTILLIQIPHGRERTKQEYNELAIKAGFKGVSYECGVCSKLLEHKRLSGFQKRLSGFQKRLTGYEKRHAGYSEIQIFALTSTIRPPFFDRNDYSYWKTRMRIYLQALDYEIWEVVCDGPFMPWIKNEVGEDISKPSREWNELEKRKATLNSKVMNALFCALDKKEFHRVSSCESANEIWHKLEVVYEGTNQVKESKICRYTRQYELFQMEQNESVYSMYTRFTDIVNTLGALGKTFSNSEKVKKIIRSLPKEWRQKRTVIEEVKDLNILPIDDLVGSLISYEEDLAAEKGNGEKNKSIALKASKYKSDEESELDEEEMDMLARKSECPLLNKLKKKAMVATWDDSEEETSDDEEHQEMTNRSLMAIGDESDDELDENRSAGYEIRKTGSSLMLAGHNRIAGYEIRQTGFALFTCCLQPDNRIRDHSSLDLTGLPVM</sequence>
<keyword evidence="2" id="KW-1185">Reference proteome</keyword>
<name>A0ACB8ME31_CITSI</name>
<proteinExistence type="predicted"/>
<protein>
    <submittedName>
        <fullName evidence="1">Flavone 3'-O-methyltransferase 1</fullName>
    </submittedName>
</protein>